<keyword evidence="2" id="KW-1185">Reference proteome</keyword>
<sequence>MNLLEKVSGSGWADGIVIGDDARALLEALEDAGTPDRRATLATVAIVPGALGAQLPAGAAISWTLARAGAGFRMTLTFAGTTSLPFPDVQAATRTDVGTGVRRRARLSPAGPLTAALTGDVVIEGRPHKMATIAAPALGLAPSSPHLLLPSGIGLSVPSPLRLSARNALEVVLPDALPLLGGLVVPADLAFDGGAIEAEVPVRLRDPDPTVDGALAWRTGPDADLRDLVPVSVSLALTLPDGPLGPLPTGDPRIRLRVQASRPVEAPAALRLAVGVDSDAPEGIVHVPHAPSAKVPGAVVALAPGVLAETGGAAASVAALLAGAAFAQAVTTAGGYTVHSADIEAATADGRLSLRLDVSGSVSIAPWAVSTFLKISMDAARPMRVRWREVRATIDPSRTGAEAVRLDFADARAEILDPGGWRVETAQNLFEIIGTRSGSGSTWFEVDLRFTYDLGPVRVRGATVRATWDGGTVRYGMRGLEASIEVPGLVSAGGAVSLVDGIEVVLWAELIPLGASGFLVFRTATEGGVTRYEFALGVDLPVPIPLGPTGLSLYTVAATFGSNSAMPALDPADPLLALRKWQPWDALVTREGELTLGAGVVVGTGPDAGFAFNALGSFGIQLPDAALRIALDARFLHARQKASDLPRLREHADGVDAGLQLFGGLAVSGSEVVVGVLGRYDIPHVLSIRVPVVGRFPFGSSAWFLHAGSDQVGGRTPAPLSATVFPGLDPLQVEGHGFVMIDGGGIPNVAGTGTDLGGFAVAVGAGFTKTYGVRPVLWAEVSAEFVAGIGTRPFMLWVTAKLRGGAGIGPFSVGVDTTITIQIGPDTRVDVAFSICVSIDLWLTTLRGCIEIGTLDSDPADAPVPADDDWPFPTSALADGIGRIHVEGVATAEPPVASTNPAPPDWKAVPTVWPDAIPLLSFPIAPVVEAPGVPLPGGTQNGGITGSGTYRFRWVLADLALERIGDDGAVAASVPLGNSAWQAAPEDVAVTSGLRQLALLTTSRGVSLIHQSPRYTGLDRHPMRGVAGLCGWDPVLARAWSFGIDAVPDGSGGWHVPGGYGEFAPLSLAQFSRPIGFTTDWRIELLGEFGEIPALMAPSGPYRFDRALEVEDAAMAGALATGAPAETAPWHPDQPELLQTLTVTFDEPVADGALYLLARAPSSDLVEGAHPADARVDGGIQPVPPEVIDRFGDDGDRFVVRFDLPFGSSTLTWTPPWQVAADVLGLHAIAVTVADLATTARSSTRGIVDRDRQDADAPWNTRTMLKAGSNYRIRVTLRWERLHDGEAVAFVPPDVARTVHWFFRTAPPRPVADHAADAPWKDLRSPVSAVAVALGRKTFDLSSVQRYFDRYSVADGASHVFTTDVPEARFFAVHVAQLADVYGRRPVLVLRRTDRPRAADDPPGPTMLAHGAKIAGSLGMLVAEAAHGLGCTVPPPGITLRWPGGLERNASYELSVAFANGVEPVRSGDPELAGVTFSTSSFTGPEELMRSFGFVTVSQAAAVAAAHSTGDLPAPGGPPGGPTVLTGDAAFEDALDGLGVDPGGAGIASRSTVLWCRLDEGWAVRGLLLESAEPLIRDGGRRMALQGARVGGTELPIRRFNRTGTRALWLTADPVVPAGPSVIAVDATEPGTAITSRLTVPPAPRFTSALMAEAVRA</sequence>
<name>A0ABP5G7Z1_9MICO</name>
<protein>
    <submittedName>
        <fullName evidence="1">Uncharacterized protein</fullName>
    </submittedName>
</protein>
<evidence type="ECO:0000313" key="2">
    <source>
        <dbReference type="Proteomes" id="UP001501196"/>
    </source>
</evidence>
<dbReference type="Proteomes" id="UP001501196">
    <property type="component" value="Unassembled WGS sequence"/>
</dbReference>
<evidence type="ECO:0000313" key="1">
    <source>
        <dbReference type="EMBL" id="GAA2041615.1"/>
    </source>
</evidence>
<reference evidence="2" key="1">
    <citation type="journal article" date="2019" name="Int. J. Syst. Evol. Microbiol.">
        <title>The Global Catalogue of Microorganisms (GCM) 10K type strain sequencing project: providing services to taxonomists for standard genome sequencing and annotation.</title>
        <authorList>
            <consortium name="The Broad Institute Genomics Platform"/>
            <consortium name="The Broad Institute Genome Sequencing Center for Infectious Disease"/>
            <person name="Wu L."/>
            <person name="Ma J."/>
        </authorList>
    </citation>
    <scope>NUCLEOTIDE SEQUENCE [LARGE SCALE GENOMIC DNA]</scope>
    <source>
        <strain evidence="2">JCM 15672</strain>
    </source>
</reference>
<accession>A0ABP5G7Z1</accession>
<gene>
    <name evidence="1" type="ORF">GCM10009819_29510</name>
</gene>
<dbReference type="EMBL" id="BAAAPW010000005">
    <property type="protein sequence ID" value="GAA2041615.1"/>
    <property type="molecule type" value="Genomic_DNA"/>
</dbReference>
<dbReference type="RefSeq" id="WP_344376047.1">
    <property type="nucleotide sequence ID" value="NZ_BAAAPW010000005.1"/>
</dbReference>
<comment type="caution">
    <text evidence="1">The sequence shown here is derived from an EMBL/GenBank/DDBJ whole genome shotgun (WGS) entry which is preliminary data.</text>
</comment>
<organism evidence="1 2">
    <name type="scientific">Agromyces tropicus</name>
    <dbReference type="NCBI Taxonomy" id="555371"/>
    <lineage>
        <taxon>Bacteria</taxon>
        <taxon>Bacillati</taxon>
        <taxon>Actinomycetota</taxon>
        <taxon>Actinomycetes</taxon>
        <taxon>Micrococcales</taxon>
        <taxon>Microbacteriaceae</taxon>
        <taxon>Agromyces</taxon>
    </lineage>
</organism>
<proteinExistence type="predicted"/>